<dbReference type="RefSeq" id="WP_131299068.1">
    <property type="nucleotide sequence ID" value="NZ_JBHLST010000024.1"/>
</dbReference>
<dbReference type="Proteomes" id="UP000295169">
    <property type="component" value="Unassembled WGS sequence"/>
</dbReference>
<accession>A0A4R1PHB8</accession>
<reference evidence="1 2" key="1">
    <citation type="submission" date="2019-03" db="EMBL/GenBank/DDBJ databases">
        <title>Genomic Encyclopedia of Type Strains, Phase IV (KMG-IV): sequencing the most valuable type-strain genomes for metagenomic binning, comparative biology and taxonomic classification.</title>
        <authorList>
            <person name="Goeker M."/>
        </authorList>
    </citation>
    <scope>NUCLEOTIDE SEQUENCE [LARGE SCALE GENOMIC DNA]</scope>
    <source>
        <strain evidence="1 2">DSM 2286</strain>
    </source>
</reference>
<proteinExistence type="predicted"/>
<dbReference type="AlphaFoldDB" id="A0A4R1PHB8"/>
<organism evidence="1 2">
    <name type="scientific">Azotobacter chroococcum</name>
    <dbReference type="NCBI Taxonomy" id="353"/>
    <lineage>
        <taxon>Bacteria</taxon>
        <taxon>Pseudomonadati</taxon>
        <taxon>Pseudomonadota</taxon>
        <taxon>Gammaproteobacteria</taxon>
        <taxon>Pseudomonadales</taxon>
        <taxon>Pseudomonadaceae</taxon>
        <taxon>Azotobacter</taxon>
    </lineage>
</organism>
<name>A0A4R1PHB8_9GAMM</name>
<evidence type="ECO:0000313" key="2">
    <source>
        <dbReference type="Proteomes" id="UP000295169"/>
    </source>
</evidence>
<evidence type="ECO:0008006" key="3">
    <source>
        <dbReference type="Google" id="ProtNLM"/>
    </source>
</evidence>
<protein>
    <recommendedName>
        <fullName evidence="3">Glutamate 5-kinase</fullName>
    </recommendedName>
</protein>
<comment type="caution">
    <text evidence="1">The sequence shown here is derived from an EMBL/GenBank/DDBJ whole genome shotgun (WGS) entry which is preliminary data.</text>
</comment>
<evidence type="ECO:0000313" key="1">
    <source>
        <dbReference type="EMBL" id="TCL26819.1"/>
    </source>
</evidence>
<gene>
    <name evidence="1" type="ORF">EV691_12924</name>
</gene>
<dbReference type="EMBL" id="SMMU01000029">
    <property type="protein sequence ID" value="TCL26819.1"/>
    <property type="molecule type" value="Genomic_DNA"/>
</dbReference>
<sequence length="116" mass="12159">MGLRDDLQADLAEAFDGDLADAVTTFTASHPGPPAYDPATGGVTATPIAYSGRGVFAGYRLDQVDGTLILATDKRLTVLQNEVTRAPAVGDTIAGMQAVRVETDPANATWRVQLRA</sequence>